<keyword evidence="2" id="KW-1185">Reference proteome</keyword>
<gene>
    <name evidence="1" type="ORF">WN55_00050</name>
</gene>
<dbReference type="AlphaFoldDB" id="A0A154NWB3"/>
<name>A0A154NWB3_DUFNO</name>
<dbReference type="Proteomes" id="UP000076502">
    <property type="component" value="Unassembled WGS sequence"/>
</dbReference>
<proteinExistence type="predicted"/>
<sequence>MVRKTTCPSIKRNEVNLHMTSTSPSIEKLFASTYLFLDSMQVWWPVFGAPPCICVVERLAVDANHRLKHSAVTIRKS</sequence>
<protein>
    <submittedName>
        <fullName evidence="1">Uncharacterized protein</fullName>
    </submittedName>
</protein>
<evidence type="ECO:0000313" key="2">
    <source>
        <dbReference type="Proteomes" id="UP000076502"/>
    </source>
</evidence>
<reference evidence="1 2" key="1">
    <citation type="submission" date="2015-07" db="EMBL/GenBank/DDBJ databases">
        <title>The genome of Dufourea novaeangliae.</title>
        <authorList>
            <person name="Pan H."/>
            <person name="Kapheim K."/>
        </authorList>
    </citation>
    <scope>NUCLEOTIDE SEQUENCE [LARGE SCALE GENOMIC DNA]</scope>
    <source>
        <strain evidence="1">0120121106</strain>
        <tissue evidence="1">Whole body</tissue>
    </source>
</reference>
<organism evidence="1 2">
    <name type="scientific">Dufourea novaeangliae</name>
    <name type="common">Sweat bee</name>
    <dbReference type="NCBI Taxonomy" id="178035"/>
    <lineage>
        <taxon>Eukaryota</taxon>
        <taxon>Metazoa</taxon>
        <taxon>Ecdysozoa</taxon>
        <taxon>Arthropoda</taxon>
        <taxon>Hexapoda</taxon>
        <taxon>Insecta</taxon>
        <taxon>Pterygota</taxon>
        <taxon>Neoptera</taxon>
        <taxon>Endopterygota</taxon>
        <taxon>Hymenoptera</taxon>
        <taxon>Apocrita</taxon>
        <taxon>Aculeata</taxon>
        <taxon>Apoidea</taxon>
        <taxon>Anthophila</taxon>
        <taxon>Halictidae</taxon>
        <taxon>Rophitinae</taxon>
        <taxon>Dufourea</taxon>
    </lineage>
</organism>
<accession>A0A154NWB3</accession>
<evidence type="ECO:0000313" key="1">
    <source>
        <dbReference type="EMBL" id="KZC03871.1"/>
    </source>
</evidence>
<dbReference type="EMBL" id="KQ434772">
    <property type="protein sequence ID" value="KZC03871.1"/>
    <property type="molecule type" value="Genomic_DNA"/>
</dbReference>